<protein>
    <submittedName>
        <fullName evidence="9">Glycerol acyltransferase</fullName>
    </submittedName>
</protein>
<evidence type="ECO:0000256" key="4">
    <source>
        <dbReference type="ARBA" id="ARBA00022692"/>
    </source>
</evidence>
<feature type="transmembrane region" description="Helical" evidence="7">
    <location>
        <begin position="239"/>
        <end position="263"/>
    </location>
</feature>
<dbReference type="InterPro" id="IPR011701">
    <property type="entry name" value="MFS"/>
</dbReference>
<dbReference type="CDD" id="cd07989">
    <property type="entry name" value="LPLAT_AGPAT-like"/>
    <property type="match status" value="1"/>
</dbReference>
<dbReference type="SMART" id="SM00563">
    <property type="entry name" value="PlsC"/>
    <property type="match status" value="1"/>
</dbReference>
<feature type="transmembrane region" description="Helical" evidence="7">
    <location>
        <begin position="64"/>
        <end position="83"/>
    </location>
</feature>
<keyword evidence="4 7" id="KW-0812">Transmembrane</keyword>
<gene>
    <name evidence="9" type="ORF">PAN31108_00530</name>
</gene>
<evidence type="ECO:0000256" key="6">
    <source>
        <dbReference type="ARBA" id="ARBA00023136"/>
    </source>
</evidence>
<evidence type="ECO:0000256" key="3">
    <source>
        <dbReference type="ARBA" id="ARBA00022475"/>
    </source>
</evidence>
<evidence type="ECO:0000313" key="9">
    <source>
        <dbReference type="EMBL" id="VVD69208.1"/>
    </source>
</evidence>
<dbReference type="SUPFAM" id="SSF69593">
    <property type="entry name" value="Glycerol-3-phosphate (1)-acyltransferase"/>
    <property type="match status" value="1"/>
</dbReference>
<keyword evidence="2" id="KW-0813">Transport</keyword>
<name>A0A5E4S4Y8_9BURK</name>
<dbReference type="Gene3D" id="1.20.1250.20">
    <property type="entry name" value="MFS general substrate transporter like domains"/>
    <property type="match status" value="1"/>
</dbReference>
<dbReference type="AlphaFoldDB" id="A0A5E4S4Y8"/>
<dbReference type="RefSeq" id="WP_150667320.1">
    <property type="nucleotide sequence ID" value="NZ_CABPSB010000001.1"/>
</dbReference>
<evidence type="ECO:0000256" key="1">
    <source>
        <dbReference type="ARBA" id="ARBA00004651"/>
    </source>
</evidence>
<feature type="transmembrane region" description="Helical" evidence="7">
    <location>
        <begin position="415"/>
        <end position="434"/>
    </location>
</feature>
<dbReference type="GO" id="GO:0016746">
    <property type="term" value="F:acyltransferase activity"/>
    <property type="evidence" value="ECO:0007669"/>
    <property type="project" value="UniProtKB-KW"/>
</dbReference>
<feature type="transmembrane region" description="Helical" evidence="7">
    <location>
        <begin position="383"/>
        <end position="403"/>
    </location>
</feature>
<dbReference type="SUPFAM" id="SSF103473">
    <property type="entry name" value="MFS general substrate transporter"/>
    <property type="match status" value="1"/>
</dbReference>
<feature type="transmembrane region" description="Helical" evidence="7">
    <location>
        <begin position="275"/>
        <end position="294"/>
    </location>
</feature>
<keyword evidence="9" id="KW-0012">Acyltransferase</keyword>
<keyword evidence="9" id="KW-0808">Transferase</keyword>
<dbReference type="InterPro" id="IPR002123">
    <property type="entry name" value="Plipid/glycerol_acylTrfase"/>
</dbReference>
<dbReference type="OrthoDB" id="9803968at2"/>
<dbReference type="GO" id="GO:0005886">
    <property type="term" value="C:plasma membrane"/>
    <property type="evidence" value="ECO:0007669"/>
    <property type="project" value="UniProtKB-SubCell"/>
</dbReference>
<dbReference type="Pfam" id="PF07690">
    <property type="entry name" value="MFS_1"/>
    <property type="match status" value="1"/>
</dbReference>
<evidence type="ECO:0000259" key="8">
    <source>
        <dbReference type="SMART" id="SM00563"/>
    </source>
</evidence>
<dbReference type="Proteomes" id="UP000406256">
    <property type="component" value="Unassembled WGS sequence"/>
</dbReference>
<comment type="subcellular location">
    <subcellularLocation>
        <location evidence="1">Cell membrane</location>
        <topology evidence="1">Multi-pass membrane protein</topology>
    </subcellularLocation>
</comment>
<proteinExistence type="predicted"/>
<dbReference type="CDD" id="cd06173">
    <property type="entry name" value="MFS_MefA_like"/>
    <property type="match status" value="1"/>
</dbReference>
<feature type="transmembrane region" description="Helical" evidence="7">
    <location>
        <begin position="345"/>
        <end position="371"/>
    </location>
</feature>
<evidence type="ECO:0000256" key="2">
    <source>
        <dbReference type="ARBA" id="ARBA00022448"/>
    </source>
</evidence>
<keyword evidence="3" id="KW-1003">Cell membrane</keyword>
<accession>A0A5E4S4Y8</accession>
<keyword evidence="5 7" id="KW-1133">Transmembrane helix</keyword>
<evidence type="ECO:0000256" key="5">
    <source>
        <dbReference type="ARBA" id="ARBA00022989"/>
    </source>
</evidence>
<dbReference type="EMBL" id="CABPSB010000001">
    <property type="protein sequence ID" value="VVD69208.1"/>
    <property type="molecule type" value="Genomic_DNA"/>
</dbReference>
<evidence type="ECO:0000256" key="7">
    <source>
        <dbReference type="SAM" id="Phobius"/>
    </source>
</evidence>
<dbReference type="GO" id="GO:0022857">
    <property type="term" value="F:transmembrane transporter activity"/>
    <property type="evidence" value="ECO:0007669"/>
    <property type="project" value="InterPro"/>
</dbReference>
<organism evidence="9 10">
    <name type="scientific">Pandoraea anhela</name>
    <dbReference type="NCBI Taxonomy" id="2508295"/>
    <lineage>
        <taxon>Bacteria</taxon>
        <taxon>Pseudomonadati</taxon>
        <taxon>Pseudomonadota</taxon>
        <taxon>Betaproteobacteria</taxon>
        <taxon>Burkholderiales</taxon>
        <taxon>Burkholderiaceae</taxon>
        <taxon>Pandoraea</taxon>
    </lineage>
</organism>
<dbReference type="Pfam" id="PF01553">
    <property type="entry name" value="Acyltransferase"/>
    <property type="match status" value="1"/>
</dbReference>
<feature type="transmembrane region" description="Helical" evidence="7">
    <location>
        <begin position="153"/>
        <end position="173"/>
    </location>
</feature>
<feature type="domain" description="Phospholipid/glycerol acyltransferase" evidence="8">
    <location>
        <begin position="467"/>
        <end position="583"/>
    </location>
</feature>
<dbReference type="PANTHER" id="PTHR43266:SF2">
    <property type="entry name" value="MAJOR FACILITATOR SUPERFAMILY (MFS) PROFILE DOMAIN-CONTAINING PROTEIN"/>
    <property type="match status" value="1"/>
</dbReference>
<keyword evidence="6 7" id="KW-0472">Membrane</keyword>
<keyword evidence="10" id="KW-1185">Reference proteome</keyword>
<reference evidence="9 10" key="1">
    <citation type="submission" date="2019-08" db="EMBL/GenBank/DDBJ databases">
        <authorList>
            <person name="Peeters C."/>
        </authorList>
    </citation>
    <scope>NUCLEOTIDE SEQUENCE [LARGE SCALE GENOMIC DNA]</scope>
    <source>
        <strain evidence="9 10">LMG 31108</strain>
    </source>
</reference>
<sequence length="639" mass="69726">MSEASQREARGDGHQSRLLKERRFAPFFWTQFLGAMNDNVFKIAFTSLVTYHASLFQDVDGKTAAFLISAIFIAPFLLFSATSGQIADKWDKARLIRFVKTLEIAIMVVGAAGFVWTNASLLYVCTFLMGLHSTLFGPVKYAYLPQHLADHELVGGNGLVEMGTFVAILLGTIVGGEMAGAGAGALPWIAGVCIGVAVLGRVVSTWVPQTPAAQPDLRINWNPFTETWRNLRIARADRAVFQSLLGISWLWFLGATFLASFFNFARDVLGANPDVVTLLLAMFSVGIGLGSLLCERLSGGKVEIGLVPFGSIGMTVFAVDLYFASRGGSAGAALLTVGEFVSRPGHWRILADLFLLAMFGGFYSVPLYALIQSRSQPSHRARIIAANNILNALFMVVSALMAMMLTKAGFTIDQLYLVTGVLNALVAVYLYSLLPEFLIRFVMWLMLHTVYRIEVKGADRIPDAGPCVLVCNHVSFADAVVIGASIRRPVRFVMDHRIFRIPVLSWFFRTVGAIPIAPAHEDAAGLERAYGKIAEALDAGDVICLFPEGKLTASGDLQVFRQGVQRIIERSPVPVVPMALRGLWGSFFSRHGGAAMTRPFKRGILNRLELVIGEPVEPAQATPESLRDKVLKLRGPWPV</sequence>
<evidence type="ECO:0000313" key="10">
    <source>
        <dbReference type="Proteomes" id="UP000406256"/>
    </source>
</evidence>
<feature type="transmembrane region" description="Helical" evidence="7">
    <location>
        <begin position="306"/>
        <end position="325"/>
    </location>
</feature>
<feature type="transmembrane region" description="Helical" evidence="7">
    <location>
        <begin position="185"/>
        <end position="203"/>
    </location>
</feature>
<feature type="transmembrane region" description="Helical" evidence="7">
    <location>
        <begin position="95"/>
        <end position="115"/>
    </location>
</feature>
<dbReference type="InterPro" id="IPR036259">
    <property type="entry name" value="MFS_trans_sf"/>
</dbReference>
<dbReference type="PANTHER" id="PTHR43266">
    <property type="entry name" value="MACROLIDE-EFFLUX PROTEIN"/>
    <property type="match status" value="1"/>
</dbReference>